<proteinExistence type="predicted"/>
<keyword evidence="1" id="KW-0812">Transmembrane</keyword>
<keyword evidence="1" id="KW-0472">Membrane</keyword>
<accession>A0A396IDI3</accession>
<feature type="transmembrane region" description="Helical" evidence="1">
    <location>
        <begin position="6"/>
        <end position="26"/>
    </location>
</feature>
<evidence type="ECO:0000313" key="2">
    <source>
        <dbReference type="EMBL" id="RHN63629.1"/>
    </source>
</evidence>
<evidence type="ECO:0008006" key="4">
    <source>
        <dbReference type="Google" id="ProtNLM"/>
    </source>
</evidence>
<reference evidence="3" key="1">
    <citation type="journal article" date="2018" name="Nat. Plants">
        <title>Whole-genome landscape of Medicago truncatula symbiotic genes.</title>
        <authorList>
            <person name="Pecrix Y."/>
            <person name="Staton S.E."/>
            <person name="Sallet E."/>
            <person name="Lelandais-Briere C."/>
            <person name="Moreau S."/>
            <person name="Carrere S."/>
            <person name="Blein T."/>
            <person name="Jardinaud M.F."/>
            <person name="Latrasse D."/>
            <person name="Zouine M."/>
            <person name="Zahm M."/>
            <person name="Kreplak J."/>
            <person name="Mayjonade B."/>
            <person name="Satge C."/>
            <person name="Perez M."/>
            <person name="Cauet S."/>
            <person name="Marande W."/>
            <person name="Chantry-Darmon C."/>
            <person name="Lopez-Roques C."/>
            <person name="Bouchez O."/>
            <person name="Berard A."/>
            <person name="Debelle F."/>
            <person name="Munos S."/>
            <person name="Bendahmane A."/>
            <person name="Berges H."/>
            <person name="Niebel A."/>
            <person name="Buitink J."/>
            <person name="Frugier F."/>
            <person name="Benhamed M."/>
            <person name="Crespi M."/>
            <person name="Gouzy J."/>
            <person name="Gamas P."/>
        </authorList>
    </citation>
    <scope>NUCLEOTIDE SEQUENCE [LARGE SCALE GENOMIC DNA]</scope>
    <source>
        <strain evidence="3">cv. Jemalong A17</strain>
    </source>
</reference>
<sequence length="93" mass="11539">MHFILFQSHFIIFLPSFFIFIFSNHFSNKFDLFFQILYIEATYYIEQLQSRKMNNKKKEEEFHFTSQNQDINAKEVVKKLCSRYLKLLHNEFR</sequence>
<organism evidence="2 3">
    <name type="scientific">Medicago truncatula</name>
    <name type="common">Barrel medic</name>
    <name type="synonym">Medicago tribuloides</name>
    <dbReference type="NCBI Taxonomy" id="3880"/>
    <lineage>
        <taxon>Eukaryota</taxon>
        <taxon>Viridiplantae</taxon>
        <taxon>Streptophyta</taxon>
        <taxon>Embryophyta</taxon>
        <taxon>Tracheophyta</taxon>
        <taxon>Spermatophyta</taxon>
        <taxon>Magnoliopsida</taxon>
        <taxon>eudicotyledons</taxon>
        <taxon>Gunneridae</taxon>
        <taxon>Pentapetalae</taxon>
        <taxon>rosids</taxon>
        <taxon>fabids</taxon>
        <taxon>Fabales</taxon>
        <taxon>Fabaceae</taxon>
        <taxon>Papilionoideae</taxon>
        <taxon>50 kb inversion clade</taxon>
        <taxon>NPAAA clade</taxon>
        <taxon>Hologalegina</taxon>
        <taxon>IRL clade</taxon>
        <taxon>Trifolieae</taxon>
        <taxon>Medicago</taxon>
    </lineage>
</organism>
<protein>
    <recommendedName>
        <fullName evidence="4">Transmembrane protein</fullName>
    </recommendedName>
</protein>
<evidence type="ECO:0000256" key="1">
    <source>
        <dbReference type="SAM" id="Phobius"/>
    </source>
</evidence>
<comment type="caution">
    <text evidence="2">The sequence shown here is derived from an EMBL/GenBank/DDBJ whole genome shotgun (WGS) entry which is preliminary data.</text>
</comment>
<dbReference type="AlphaFoldDB" id="A0A396IDI3"/>
<dbReference type="EMBL" id="PSQE01000004">
    <property type="protein sequence ID" value="RHN63629.1"/>
    <property type="molecule type" value="Genomic_DNA"/>
</dbReference>
<evidence type="ECO:0000313" key="3">
    <source>
        <dbReference type="Proteomes" id="UP000265566"/>
    </source>
</evidence>
<keyword evidence="1" id="KW-1133">Transmembrane helix</keyword>
<dbReference type="Gramene" id="rna26354">
    <property type="protein sequence ID" value="RHN63629.1"/>
    <property type="gene ID" value="gene26354"/>
</dbReference>
<name>A0A396IDI3_MEDTR</name>
<dbReference type="Proteomes" id="UP000265566">
    <property type="component" value="Chromosome 4"/>
</dbReference>
<gene>
    <name evidence="2" type="ORF">MtrunA17_Chr4g0060371</name>
</gene>